<sequence>MNNTIDIKRLGLLMRWDLLTFRKGYTFSTLACIIAYSLYSLVGINNLKGVVMYDFDSSLVGTQKHYLSEESVFFGLLCFIVFYVMASCIFNNLRTKTYRENFLMLPASNKEKYMARLLLMVFLSLIELCIILFATDAIQLAFCYIINPGFHVSISWPVLKSIFGSTLFTRWEEQDAIFYSFFIFAHSFCTLGGTFYRKMAPLFTFLTGLVLFMVFGYAIQWMAHAGLLDFLKPYNDGHNYIFTTMLCILFLALSAFNYWASYKIFTRMQVTCNKWINI</sequence>
<name>A0AAW9TE55_9BACT</name>
<keyword evidence="1" id="KW-1133">Transmembrane helix</keyword>
<keyword evidence="1" id="KW-0812">Transmembrane</keyword>
<feature type="transmembrane region" description="Helical" evidence="1">
    <location>
        <begin position="113"/>
        <end position="134"/>
    </location>
</feature>
<feature type="transmembrane region" description="Helical" evidence="1">
    <location>
        <begin position="202"/>
        <end position="220"/>
    </location>
</feature>
<evidence type="ECO:0000313" key="2">
    <source>
        <dbReference type="EMBL" id="MQN31586.1"/>
    </source>
</evidence>
<dbReference type="EMBL" id="VZCR01000040">
    <property type="protein sequence ID" value="MQN31586.1"/>
    <property type="molecule type" value="Genomic_DNA"/>
</dbReference>
<organism evidence="2 3">
    <name type="scientific">Segatella copri</name>
    <dbReference type="NCBI Taxonomy" id="165179"/>
    <lineage>
        <taxon>Bacteria</taxon>
        <taxon>Pseudomonadati</taxon>
        <taxon>Bacteroidota</taxon>
        <taxon>Bacteroidia</taxon>
        <taxon>Bacteroidales</taxon>
        <taxon>Prevotellaceae</taxon>
        <taxon>Segatella</taxon>
    </lineage>
</organism>
<reference evidence="3" key="1">
    <citation type="submission" date="2019-09" db="EMBL/GenBank/DDBJ databases">
        <title>Distinct polysaccharide growth profiles of human intestinal Prevotella copri isolates.</title>
        <authorList>
            <person name="Fehlner-Peach H."/>
            <person name="Magnabosco C."/>
            <person name="Raghavan V."/>
            <person name="Scher J.U."/>
            <person name="Tett A."/>
            <person name="Cox L.M."/>
            <person name="Gottsegen C."/>
            <person name="Watters A."/>
            <person name="Wiltshire- Gordon J.D."/>
            <person name="Segata N."/>
            <person name="Bonneau R."/>
            <person name="Littman D.R."/>
        </authorList>
    </citation>
    <scope>NUCLEOTIDE SEQUENCE [LARGE SCALE GENOMIC DNA]</scope>
    <source>
        <strain evidence="3">iAP146</strain>
    </source>
</reference>
<feature type="transmembrane region" description="Helical" evidence="1">
    <location>
        <begin position="72"/>
        <end position="93"/>
    </location>
</feature>
<evidence type="ECO:0000313" key="3">
    <source>
        <dbReference type="Proteomes" id="UP000420707"/>
    </source>
</evidence>
<feature type="transmembrane region" description="Helical" evidence="1">
    <location>
        <begin position="24"/>
        <end position="44"/>
    </location>
</feature>
<gene>
    <name evidence="2" type="ORF">F7D90_06405</name>
</gene>
<evidence type="ECO:0000256" key="1">
    <source>
        <dbReference type="SAM" id="Phobius"/>
    </source>
</evidence>
<dbReference type="Proteomes" id="UP000420707">
    <property type="component" value="Unassembled WGS sequence"/>
</dbReference>
<feature type="transmembrane region" description="Helical" evidence="1">
    <location>
        <begin position="176"/>
        <end position="195"/>
    </location>
</feature>
<dbReference type="AlphaFoldDB" id="A0AAW9TE55"/>
<proteinExistence type="predicted"/>
<dbReference type="RefSeq" id="WP_153084938.1">
    <property type="nucleotide sequence ID" value="NZ_VZAM01000023.1"/>
</dbReference>
<protein>
    <submittedName>
        <fullName evidence="2">Uncharacterized protein</fullName>
    </submittedName>
</protein>
<accession>A0AAW9TE55</accession>
<feature type="transmembrane region" description="Helical" evidence="1">
    <location>
        <begin position="240"/>
        <end position="260"/>
    </location>
</feature>
<keyword evidence="1" id="KW-0472">Membrane</keyword>
<comment type="caution">
    <text evidence="2">The sequence shown here is derived from an EMBL/GenBank/DDBJ whole genome shotgun (WGS) entry which is preliminary data.</text>
</comment>